<dbReference type="OrthoDB" id="2535105at2759"/>
<dbReference type="OMA" id="YFRENTN"/>
<sequence>MHSLDSTLGAAFLGAISAAILYGVTSVQAFLYFSDCKQDGRWLRGMVGGFLILDTVHIAFTAHGLYFYLVTSFGDYTVLLSPTWQVLRR</sequence>
<evidence type="ECO:0000313" key="2">
    <source>
        <dbReference type="EMBL" id="KJA22398.1"/>
    </source>
</evidence>
<dbReference type="Proteomes" id="UP000054270">
    <property type="component" value="Unassembled WGS sequence"/>
</dbReference>
<keyword evidence="1" id="KW-1133">Transmembrane helix</keyword>
<dbReference type="EMBL" id="KN817550">
    <property type="protein sequence ID" value="KJA22398.1"/>
    <property type="molecule type" value="Genomic_DNA"/>
</dbReference>
<dbReference type="PANTHER" id="PTHR40465:SF1">
    <property type="entry name" value="DUF6534 DOMAIN-CONTAINING PROTEIN"/>
    <property type="match status" value="1"/>
</dbReference>
<keyword evidence="1" id="KW-0812">Transmembrane</keyword>
<proteinExistence type="predicted"/>
<feature type="transmembrane region" description="Helical" evidence="1">
    <location>
        <begin position="12"/>
        <end position="33"/>
    </location>
</feature>
<keyword evidence="3" id="KW-1185">Reference proteome</keyword>
<evidence type="ECO:0000313" key="3">
    <source>
        <dbReference type="Proteomes" id="UP000054270"/>
    </source>
</evidence>
<keyword evidence="1" id="KW-0472">Membrane</keyword>
<organism evidence="2 3">
    <name type="scientific">Hypholoma sublateritium (strain FD-334 SS-4)</name>
    <dbReference type="NCBI Taxonomy" id="945553"/>
    <lineage>
        <taxon>Eukaryota</taxon>
        <taxon>Fungi</taxon>
        <taxon>Dikarya</taxon>
        <taxon>Basidiomycota</taxon>
        <taxon>Agaricomycotina</taxon>
        <taxon>Agaricomycetes</taxon>
        <taxon>Agaricomycetidae</taxon>
        <taxon>Agaricales</taxon>
        <taxon>Agaricineae</taxon>
        <taxon>Strophariaceae</taxon>
        <taxon>Hypholoma</taxon>
    </lineage>
</organism>
<dbReference type="PANTHER" id="PTHR40465">
    <property type="entry name" value="CHROMOSOME 1, WHOLE GENOME SHOTGUN SEQUENCE"/>
    <property type="match status" value="1"/>
</dbReference>
<evidence type="ECO:0000256" key="1">
    <source>
        <dbReference type="SAM" id="Phobius"/>
    </source>
</evidence>
<protein>
    <submittedName>
        <fullName evidence="2">Uncharacterized protein</fullName>
    </submittedName>
</protein>
<accession>A0A0D2MFM7</accession>
<feature type="transmembrane region" description="Helical" evidence="1">
    <location>
        <begin position="45"/>
        <end position="69"/>
    </location>
</feature>
<feature type="non-terminal residue" evidence="2">
    <location>
        <position position="89"/>
    </location>
</feature>
<dbReference type="AlphaFoldDB" id="A0A0D2MFM7"/>
<reference evidence="3" key="1">
    <citation type="submission" date="2014-04" db="EMBL/GenBank/DDBJ databases">
        <title>Evolutionary Origins and Diversification of the Mycorrhizal Mutualists.</title>
        <authorList>
            <consortium name="DOE Joint Genome Institute"/>
            <consortium name="Mycorrhizal Genomics Consortium"/>
            <person name="Kohler A."/>
            <person name="Kuo A."/>
            <person name="Nagy L.G."/>
            <person name="Floudas D."/>
            <person name="Copeland A."/>
            <person name="Barry K.W."/>
            <person name="Cichocki N."/>
            <person name="Veneault-Fourrey C."/>
            <person name="LaButti K."/>
            <person name="Lindquist E.A."/>
            <person name="Lipzen A."/>
            <person name="Lundell T."/>
            <person name="Morin E."/>
            <person name="Murat C."/>
            <person name="Riley R."/>
            <person name="Ohm R."/>
            <person name="Sun H."/>
            <person name="Tunlid A."/>
            <person name="Henrissat B."/>
            <person name="Grigoriev I.V."/>
            <person name="Hibbett D.S."/>
            <person name="Martin F."/>
        </authorList>
    </citation>
    <scope>NUCLEOTIDE SEQUENCE [LARGE SCALE GENOMIC DNA]</scope>
    <source>
        <strain evidence="3">FD-334 SS-4</strain>
    </source>
</reference>
<name>A0A0D2MFM7_HYPSF</name>
<gene>
    <name evidence="2" type="ORF">HYPSUDRAFT_121882</name>
</gene>